<reference evidence="2 3" key="1">
    <citation type="submission" date="2019-11" db="EMBL/GenBank/DDBJ databases">
        <title>FDA dAtabase for Regulatory Grade micrObial Sequences (FDA-ARGOS): Supporting development and validation of Infectious Disease Dx tests.</title>
        <authorList>
            <person name="Patel R."/>
            <person name="Rucinski S."/>
            <person name="Tallon L."/>
            <person name="Sadzewicz L."/>
            <person name="Vavikolanu K."/>
            <person name="Mehta A."/>
            <person name="Aluvathingal J."/>
            <person name="Nadendla S."/>
            <person name="Nandy P."/>
            <person name="Geyer C."/>
            <person name="Yan Y."/>
            <person name="Sichtig H."/>
        </authorList>
    </citation>
    <scope>NUCLEOTIDE SEQUENCE [LARGE SCALE GENOMIC DNA]</scope>
    <source>
        <strain evidence="2 3">FDAARGOS_557</strain>
    </source>
</reference>
<reference evidence="1" key="2">
    <citation type="submission" date="2023-07" db="EMBL/GenBank/DDBJ databases">
        <title>Sorghum-associated microbial communities from plants grown in Nebraska, USA.</title>
        <authorList>
            <person name="Schachtman D."/>
        </authorList>
    </citation>
    <scope>NUCLEOTIDE SEQUENCE</scope>
    <source>
        <strain evidence="1">BE44</strain>
    </source>
</reference>
<organism evidence="2 3">
    <name type="scientific">Acinetobacter lwoffii</name>
    <dbReference type="NCBI Taxonomy" id="28090"/>
    <lineage>
        <taxon>Bacteria</taxon>
        <taxon>Pseudomonadati</taxon>
        <taxon>Pseudomonadota</taxon>
        <taxon>Gammaproteobacteria</taxon>
        <taxon>Moraxellales</taxon>
        <taxon>Moraxellaceae</taxon>
        <taxon>Acinetobacter</taxon>
    </lineage>
</organism>
<evidence type="ECO:0000313" key="1">
    <source>
        <dbReference type="EMBL" id="MDR6628822.1"/>
    </source>
</evidence>
<protein>
    <submittedName>
        <fullName evidence="2">Uncharacterized protein</fullName>
    </submittedName>
</protein>
<accession>A0A6N1KSA6</accession>
<gene>
    <name evidence="2" type="ORF">FOB19_05355</name>
    <name evidence="1" type="ORF">J2X86_000833</name>
</gene>
<dbReference type="Proteomes" id="UP001262767">
    <property type="component" value="Unassembled WGS sequence"/>
</dbReference>
<dbReference type="Proteomes" id="UP000509126">
    <property type="component" value="Chromosome"/>
</dbReference>
<sequence length="58" mass="6668">MMHIKIGQQVKLAQFEHYIFTVTATHQDGSFTVETTLDGQQILSYQNVAQEMLRPVML</sequence>
<dbReference type="GeneID" id="69584297"/>
<dbReference type="RefSeq" id="WP_004731959.1">
    <property type="nucleotide sequence ID" value="NZ_CAYTBE010000001.1"/>
</dbReference>
<dbReference type="EMBL" id="CP054803">
    <property type="protein sequence ID" value="QKU20890.1"/>
    <property type="molecule type" value="Genomic_DNA"/>
</dbReference>
<evidence type="ECO:0000313" key="3">
    <source>
        <dbReference type="Proteomes" id="UP000509126"/>
    </source>
</evidence>
<evidence type="ECO:0000313" key="2">
    <source>
        <dbReference type="EMBL" id="QKU20890.1"/>
    </source>
</evidence>
<dbReference type="AlphaFoldDB" id="A0A6N1KSA6"/>
<proteinExistence type="predicted"/>
<name>A0A6N1KSA6_ACILW</name>
<dbReference type="EMBL" id="JAVDSC010000002">
    <property type="protein sequence ID" value="MDR6628822.1"/>
    <property type="molecule type" value="Genomic_DNA"/>
</dbReference>